<evidence type="ECO:0000256" key="2">
    <source>
        <dbReference type="ARBA" id="ARBA00023015"/>
    </source>
</evidence>
<dbReference type="PANTHER" id="PTHR30265">
    <property type="entry name" value="RHO-INTERACTING TRANSCRIPTION TERMINATION FACTOR NUSG"/>
    <property type="match status" value="1"/>
</dbReference>
<keyword evidence="3" id="KW-0804">Transcription</keyword>
<dbReference type="OrthoDB" id="1681764at2"/>
<name>A0A168KSK0_9BACL</name>
<comment type="caution">
    <text evidence="5">The sequence shown here is derived from an EMBL/GenBank/DDBJ whole genome shotgun (WGS) entry which is preliminary data.</text>
</comment>
<protein>
    <recommendedName>
        <fullName evidence="4">NusG-like N-terminal domain-containing protein</fullName>
    </recommendedName>
</protein>
<dbReference type="SUPFAM" id="SSF50104">
    <property type="entry name" value="Translation proteins SH3-like domain"/>
    <property type="match status" value="1"/>
</dbReference>
<dbReference type="InterPro" id="IPR043425">
    <property type="entry name" value="NusG-like"/>
</dbReference>
<dbReference type="Proteomes" id="UP000076967">
    <property type="component" value="Unassembled WGS sequence"/>
</dbReference>
<dbReference type="Gene3D" id="2.30.30.30">
    <property type="match status" value="1"/>
</dbReference>
<dbReference type="EMBL" id="LVJH01000021">
    <property type="protein sequence ID" value="OAB42410.1"/>
    <property type="molecule type" value="Genomic_DNA"/>
</dbReference>
<proteinExistence type="predicted"/>
<dbReference type="InterPro" id="IPR014722">
    <property type="entry name" value="Rib_uL2_dom2"/>
</dbReference>
<evidence type="ECO:0000256" key="1">
    <source>
        <dbReference type="ARBA" id="ARBA00022814"/>
    </source>
</evidence>
<dbReference type="SMART" id="SM00738">
    <property type="entry name" value="NGN"/>
    <property type="match status" value="1"/>
</dbReference>
<organism evidence="5 6">
    <name type="scientific">Paenibacillus glacialis</name>
    <dbReference type="NCBI Taxonomy" id="494026"/>
    <lineage>
        <taxon>Bacteria</taxon>
        <taxon>Bacillati</taxon>
        <taxon>Bacillota</taxon>
        <taxon>Bacilli</taxon>
        <taxon>Bacillales</taxon>
        <taxon>Paenibacillaceae</taxon>
        <taxon>Paenibacillus</taxon>
    </lineage>
</organism>
<dbReference type="NCBIfam" id="NF033641">
    <property type="entry name" value="antiterm_LoaP"/>
    <property type="match status" value="1"/>
</dbReference>
<dbReference type="InterPro" id="IPR047663">
    <property type="entry name" value="Transcription_antiterm_LoaP"/>
</dbReference>
<accession>A0A168KSK0</accession>
<dbReference type="PANTHER" id="PTHR30265:SF4">
    <property type="entry name" value="KOW MOTIF FAMILY PROTEIN, EXPRESSED"/>
    <property type="match status" value="1"/>
</dbReference>
<dbReference type="GO" id="GO:0031564">
    <property type="term" value="P:transcription antitermination"/>
    <property type="evidence" value="ECO:0007669"/>
    <property type="project" value="UniProtKB-KW"/>
</dbReference>
<dbReference type="InterPro" id="IPR036735">
    <property type="entry name" value="NGN_dom_sf"/>
</dbReference>
<dbReference type="RefSeq" id="WP_084410992.1">
    <property type="nucleotide sequence ID" value="NZ_LVJH01000021.1"/>
</dbReference>
<gene>
    <name evidence="5" type="ORF">PGLA_12100</name>
</gene>
<evidence type="ECO:0000313" key="6">
    <source>
        <dbReference type="Proteomes" id="UP000076967"/>
    </source>
</evidence>
<dbReference type="SUPFAM" id="SSF82679">
    <property type="entry name" value="N-utilization substance G protein NusG, N-terminal domain"/>
    <property type="match status" value="1"/>
</dbReference>
<evidence type="ECO:0000259" key="4">
    <source>
        <dbReference type="SMART" id="SM00738"/>
    </source>
</evidence>
<dbReference type="Pfam" id="PF02357">
    <property type="entry name" value="NusG"/>
    <property type="match status" value="1"/>
</dbReference>
<evidence type="ECO:0000313" key="5">
    <source>
        <dbReference type="EMBL" id="OAB42410.1"/>
    </source>
</evidence>
<keyword evidence="1" id="KW-0889">Transcription antitermination</keyword>
<dbReference type="STRING" id="494026.PGLA_12100"/>
<dbReference type="InterPro" id="IPR008991">
    <property type="entry name" value="Translation_prot_SH3-like_sf"/>
</dbReference>
<dbReference type="InterPro" id="IPR006645">
    <property type="entry name" value="NGN-like_dom"/>
</dbReference>
<dbReference type="Gene3D" id="3.30.70.940">
    <property type="entry name" value="NusG, N-terminal domain"/>
    <property type="match status" value="1"/>
</dbReference>
<dbReference type="CDD" id="cd08000">
    <property type="entry name" value="NGN"/>
    <property type="match status" value="1"/>
</dbReference>
<reference evidence="5 6" key="1">
    <citation type="submission" date="2016-03" db="EMBL/GenBank/DDBJ databases">
        <title>Draft genome sequence of Paenibacillus glacialis DSM 22343.</title>
        <authorList>
            <person name="Shin S.-K."/>
            <person name="Yi H."/>
        </authorList>
    </citation>
    <scope>NUCLEOTIDE SEQUENCE [LARGE SCALE GENOMIC DNA]</scope>
    <source>
        <strain evidence="5 6">DSM 22343</strain>
    </source>
</reference>
<sequence>MNMNMDMDWYALFVKNGREVLIADLLNKRFCPNELSFFIPKRRVPEKREGRQFDTVKMLLPGYVLINTNMTNEIYYKLKKIPHIFRMLNKHETLNEEVHYYKIERREMEPIIQMSGGDGCIDYSDIKLSGTNIVVVNGPLKGMESQIKKIDKHKKRAKLQLDFLGKRLQFDVGINIINPTQE</sequence>
<keyword evidence="2" id="KW-0805">Transcription regulation</keyword>
<keyword evidence="6" id="KW-1185">Reference proteome</keyword>
<dbReference type="GO" id="GO:0006354">
    <property type="term" value="P:DNA-templated transcription elongation"/>
    <property type="evidence" value="ECO:0007669"/>
    <property type="project" value="InterPro"/>
</dbReference>
<evidence type="ECO:0000256" key="3">
    <source>
        <dbReference type="ARBA" id="ARBA00023163"/>
    </source>
</evidence>
<dbReference type="AlphaFoldDB" id="A0A168KSK0"/>
<feature type="domain" description="NusG-like N-terminal" evidence="4">
    <location>
        <begin position="6"/>
        <end position="115"/>
    </location>
</feature>